<keyword evidence="6 8" id="KW-1133">Transmembrane helix</keyword>
<evidence type="ECO:0000313" key="10">
    <source>
        <dbReference type="Proteomes" id="UP000237811"/>
    </source>
</evidence>
<dbReference type="EMBL" id="PVFR01000058">
    <property type="protein sequence ID" value="PRE45474.1"/>
    <property type="molecule type" value="Genomic_DNA"/>
</dbReference>
<keyword evidence="4 8" id="KW-0812">Transmembrane</keyword>
<proteinExistence type="predicted"/>
<evidence type="ECO:0000256" key="8">
    <source>
        <dbReference type="SAM" id="Phobius"/>
    </source>
</evidence>
<dbReference type="RefSeq" id="WP_105777605.1">
    <property type="nucleotide sequence ID" value="NZ_PVFQ01000024.1"/>
</dbReference>
<keyword evidence="7 8" id="KW-0472">Membrane</keyword>
<keyword evidence="5" id="KW-0029">Amino-acid transport</keyword>
<evidence type="ECO:0000256" key="5">
    <source>
        <dbReference type="ARBA" id="ARBA00022970"/>
    </source>
</evidence>
<sequence length="160" mass="17373">MRQPCLFVPEADSTVRTDRSCASDCPKALHTPLGKNVRRFLADTCAMVVFSIAVGAFVELVITGLIVTQTIRIRAAAVPVSLLVGRPYGMYRDWIFRRLGTSDKTPLKAILLDTFVNVTFQIPLYALILAFNGATLVQIVTAVGSILVIAGLSGRPYGIF</sequence>
<evidence type="ECO:0000256" key="1">
    <source>
        <dbReference type="ARBA" id="ARBA00022448"/>
    </source>
</evidence>
<keyword evidence="2" id="KW-1003">Cell membrane</keyword>
<evidence type="ECO:0000256" key="4">
    <source>
        <dbReference type="ARBA" id="ARBA00022692"/>
    </source>
</evidence>
<evidence type="ECO:0000256" key="3">
    <source>
        <dbReference type="ARBA" id="ARBA00022519"/>
    </source>
</evidence>
<feature type="transmembrane region" description="Helical" evidence="8">
    <location>
        <begin position="45"/>
        <end position="67"/>
    </location>
</feature>
<feature type="transmembrane region" description="Helical" evidence="8">
    <location>
        <begin position="136"/>
        <end position="154"/>
    </location>
</feature>
<gene>
    <name evidence="9" type="ORF">C6P99_19465</name>
</gene>
<dbReference type="AlphaFoldDB" id="A0AB37APF6"/>
<dbReference type="InterPro" id="IPR010574">
    <property type="entry name" value="Ala_export_AlaE"/>
</dbReference>
<comment type="caution">
    <text evidence="9">The sequence shown here is derived from an EMBL/GenBank/DDBJ whole genome shotgun (WGS) entry which is preliminary data.</text>
</comment>
<accession>A0AB37APF6</accession>
<name>A0AB37APF6_9BURK</name>
<evidence type="ECO:0000256" key="6">
    <source>
        <dbReference type="ARBA" id="ARBA00022989"/>
    </source>
</evidence>
<evidence type="ECO:0000313" key="9">
    <source>
        <dbReference type="EMBL" id="PRE45474.1"/>
    </source>
</evidence>
<keyword evidence="3" id="KW-0997">Cell inner membrane</keyword>
<protein>
    <submittedName>
        <fullName evidence="9">L-alanine exporter AlaE</fullName>
    </submittedName>
</protein>
<keyword evidence="1" id="KW-0813">Transport</keyword>
<dbReference type="GO" id="GO:0016020">
    <property type="term" value="C:membrane"/>
    <property type="evidence" value="ECO:0007669"/>
    <property type="project" value="InterPro"/>
</dbReference>
<evidence type="ECO:0000256" key="2">
    <source>
        <dbReference type="ARBA" id="ARBA00022475"/>
    </source>
</evidence>
<organism evidence="9 10">
    <name type="scientific">Burkholderia multivorans</name>
    <dbReference type="NCBI Taxonomy" id="87883"/>
    <lineage>
        <taxon>Bacteria</taxon>
        <taxon>Pseudomonadati</taxon>
        <taxon>Pseudomonadota</taxon>
        <taxon>Betaproteobacteria</taxon>
        <taxon>Burkholderiales</taxon>
        <taxon>Burkholderiaceae</taxon>
        <taxon>Burkholderia</taxon>
        <taxon>Burkholderia cepacia complex</taxon>
    </lineage>
</organism>
<dbReference type="Pfam" id="PF06610">
    <property type="entry name" value="AlaE"/>
    <property type="match status" value="1"/>
</dbReference>
<reference evidence="9 10" key="1">
    <citation type="submission" date="2018-03" db="EMBL/GenBank/DDBJ databases">
        <authorList>
            <person name="Nguyen K."/>
            <person name="Fouts D."/>
            <person name="Sutton G."/>
        </authorList>
    </citation>
    <scope>NUCLEOTIDE SEQUENCE [LARGE SCALE GENOMIC DNA]</scope>
    <source>
        <strain evidence="9 10">AU14328</strain>
    </source>
</reference>
<dbReference type="Proteomes" id="UP000237811">
    <property type="component" value="Unassembled WGS sequence"/>
</dbReference>
<dbReference type="GO" id="GO:0034639">
    <property type="term" value="F:L-amino acid efflux transmembrane transporter activity"/>
    <property type="evidence" value="ECO:0007669"/>
    <property type="project" value="InterPro"/>
</dbReference>
<evidence type="ECO:0000256" key="7">
    <source>
        <dbReference type="ARBA" id="ARBA00023136"/>
    </source>
</evidence>